<protein>
    <recommendedName>
        <fullName evidence="3">PilZ domain-containing protein</fullName>
    </recommendedName>
</protein>
<accession>A0AB37Z7B6</accession>
<keyword evidence="2" id="KW-1185">Reference proteome</keyword>
<evidence type="ECO:0008006" key="3">
    <source>
        <dbReference type="Google" id="ProtNLM"/>
    </source>
</evidence>
<comment type="caution">
    <text evidence="1">The sequence shown here is derived from an EMBL/GenBank/DDBJ whole genome shotgun (WGS) entry which is preliminary data.</text>
</comment>
<sequence>MQEQALLTQAELAFIRQLHQPTNSEPPRQTGMPVDLGKQLSELLSQCAANEQLSLHAHIANQHLTFNLHLSQDERNAPCLQLGAPQIIDEGEINRAWRSPLPEPLPLYKPNTQPSDLWIHQLSANGALIEHRAQRKAPKCFHLVLPVDEHAPIAVSGIFVRETADGLLAYQLNTLDPQGDEQLRHYIYQQHLLREQQPQARHG</sequence>
<dbReference type="EMBL" id="FMTL01000002">
    <property type="protein sequence ID" value="SCW60412.1"/>
    <property type="molecule type" value="Genomic_DNA"/>
</dbReference>
<evidence type="ECO:0000313" key="1">
    <source>
        <dbReference type="EMBL" id="SCW60412.1"/>
    </source>
</evidence>
<reference evidence="1 2" key="1">
    <citation type="submission" date="2016-10" db="EMBL/GenBank/DDBJ databases">
        <authorList>
            <person name="Varghese N."/>
            <person name="Submissions S."/>
        </authorList>
    </citation>
    <scope>NUCLEOTIDE SEQUENCE [LARGE SCALE GENOMIC DNA]</scope>
    <source>
        <strain evidence="1 2">DSM 17833</strain>
    </source>
</reference>
<name>A0AB37Z7B6_9PSED</name>
<proteinExistence type="predicted"/>
<dbReference type="Proteomes" id="UP000242418">
    <property type="component" value="Unassembled WGS sequence"/>
</dbReference>
<dbReference type="AlphaFoldDB" id="A0AB37Z7B6"/>
<dbReference type="RefSeq" id="WP_090251687.1">
    <property type="nucleotide sequence ID" value="NZ_FMTL01000002.1"/>
</dbReference>
<organism evidence="1 2">
    <name type="scientific">Pseudomonas peli</name>
    <dbReference type="NCBI Taxonomy" id="592361"/>
    <lineage>
        <taxon>Bacteria</taxon>
        <taxon>Pseudomonadati</taxon>
        <taxon>Pseudomonadota</taxon>
        <taxon>Gammaproteobacteria</taxon>
        <taxon>Pseudomonadales</taxon>
        <taxon>Pseudomonadaceae</taxon>
        <taxon>Pseudomonas</taxon>
    </lineage>
</organism>
<gene>
    <name evidence="1" type="ORF">SAMN05216370_2074</name>
</gene>
<evidence type="ECO:0000313" key="2">
    <source>
        <dbReference type="Proteomes" id="UP000242418"/>
    </source>
</evidence>